<evidence type="ECO:0000313" key="5">
    <source>
        <dbReference type="Proteomes" id="UP000242287"/>
    </source>
</evidence>
<name>A0A2A9P064_9AGAR</name>
<feature type="compositionally biased region" description="Low complexity" evidence="2">
    <location>
        <begin position="641"/>
        <end position="654"/>
    </location>
</feature>
<evidence type="ECO:0000313" key="4">
    <source>
        <dbReference type="EMBL" id="PFH54401.1"/>
    </source>
</evidence>
<dbReference type="PROSITE" id="PS50086">
    <property type="entry name" value="TBC_RABGAP"/>
    <property type="match status" value="1"/>
</dbReference>
<feature type="compositionally biased region" description="Basic and acidic residues" evidence="2">
    <location>
        <begin position="713"/>
        <end position="732"/>
    </location>
</feature>
<dbReference type="Gene3D" id="1.10.8.270">
    <property type="entry name" value="putative rabgap domain of human tbc1 domain family member 14 like domains"/>
    <property type="match status" value="1"/>
</dbReference>
<keyword evidence="1" id="KW-0343">GTPase activation</keyword>
<dbReference type="GO" id="GO:0005096">
    <property type="term" value="F:GTPase activator activity"/>
    <property type="evidence" value="ECO:0007669"/>
    <property type="project" value="UniProtKB-KW"/>
</dbReference>
<dbReference type="Gene3D" id="1.10.472.80">
    <property type="entry name" value="Ypt/Rab-GAP domain of gyp1p, domain 3"/>
    <property type="match status" value="1"/>
</dbReference>
<dbReference type="OrthoDB" id="27140at2759"/>
<dbReference type="AlphaFoldDB" id="A0A2A9P064"/>
<proteinExistence type="predicted"/>
<dbReference type="InterPro" id="IPR035969">
    <property type="entry name" value="Rab-GAP_TBC_sf"/>
</dbReference>
<evidence type="ECO:0000256" key="1">
    <source>
        <dbReference type="ARBA" id="ARBA00022468"/>
    </source>
</evidence>
<dbReference type="Pfam" id="PF00566">
    <property type="entry name" value="RabGAP-TBC"/>
    <property type="match status" value="2"/>
</dbReference>
<feature type="compositionally biased region" description="Polar residues" evidence="2">
    <location>
        <begin position="451"/>
        <end position="460"/>
    </location>
</feature>
<dbReference type="SMART" id="SM00164">
    <property type="entry name" value="TBC"/>
    <property type="match status" value="1"/>
</dbReference>
<feature type="domain" description="Rab-GAP TBC" evidence="3">
    <location>
        <begin position="131"/>
        <end position="345"/>
    </location>
</feature>
<dbReference type="InterPro" id="IPR000195">
    <property type="entry name" value="Rab-GAP-TBC_dom"/>
</dbReference>
<accession>A0A2A9P064</accession>
<evidence type="ECO:0000259" key="3">
    <source>
        <dbReference type="PROSITE" id="PS50086"/>
    </source>
</evidence>
<organism evidence="4 5">
    <name type="scientific">Amanita thiersii Skay4041</name>
    <dbReference type="NCBI Taxonomy" id="703135"/>
    <lineage>
        <taxon>Eukaryota</taxon>
        <taxon>Fungi</taxon>
        <taxon>Dikarya</taxon>
        <taxon>Basidiomycota</taxon>
        <taxon>Agaricomycotina</taxon>
        <taxon>Agaricomycetes</taxon>
        <taxon>Agaricomycetidae</taxon>
        <taxon>Agaricales</taxon>
        <taxon>Pluteineae</taxon>
        <taxon>Amanitaceae</taxon>
        <taxon>Amanita</taxon>
    </lineage>
</organism>
<keyword evidence="5" id="KW-1185">Reference proteome</keyword>
<dbReference type="PANTHER" id="PTHR22957:SF337">
    <property type="entry name" value="TBC1 DOMAIN FAMILY MEMBER 5"/>
    <property type="match status" value="1"/>
</dbReference>
<dbReference type="SUPFAM" id="SSF47923">
    <property type="entry name" value="Ypt/Rab-GAP domain of gyp1p"/>
    <property type="match status" value="2"/>
</dbReference>
<reference evidence="4 5" key="1">
    <citation type="submission" date="2014-02" db="EMBL/GenBank/DDBJ databases">
        <title>Transposable element dynamics among asymbiotic and ectomycorrhizal Amanita fungi.</title>
        <authorList>
            <consortium name="DOE Joint Genome Institute"/>
            <person name="Hess J."/>
            <person name="Skrede I."/>
            <person name="Wolfe B."/>
            <person name="LaButti K."/>
            <person name="Ohm R.A."/>
            <person name="Grigoriev I.V."/>
            <person name="Pringle A."/>
        </authorList>
    </citation>
    <scope>NUCLEOTIDE SEQUENCE [LARGE SCALE GENOMIC DNA]</scope>
    <source>
        <strain evidence="4 5">SKay4041</strain>
    </source>
</reference>
<dbReference type="Proteomes" id="UP000242287">
    <property type="component" value="Unassembled WGS sequence"/>
</dbReference>
<feature type="region of interest" description="Disordered" evidence="2">
    <location>
        <begin position="431"/>
        <end position="465"/>
    </location>
</feature>
<dbReference type="EMBL" id="KZ301970">
    <property type="protein sequence ID" value="PFH54401.1"/>
    <property type="molecule type" value="Genomic_DNA"/>
</dbReference>
<dbReference type="FunFam" id="1.10.472.80:FF:000038">
    <property type="entry name" value="TBC1 domain family member 5"/>
    <property type="match status" value="1"/>
</dbReference>
<feature type="region of interest" description="Disordered" evidence="2">
    <location>
        <begin position="104"/>
        <end position="129"/>
    </location>
</feature>
<dbReference type="STRING" id="703135.A0A2A9P064"/>
<sequence length="740" mass="83536">MNDLLARPQKEEIKRAFEELTKPESSREKLKHAALNGRLHSTPERGANIAGRSIAWKIFLVPGDPLPTTPVSLQAIQETLRDLRGRYISLLLEYMKAPDGSYEESFRPPGLTVPPKKAPKASNINTNNPLSLHEENPWKQWFEAVELRKTILQDVERTFPEIPFFREPAVQTQLSSILFLYSVMNPSIGYRQGMHELLAPLYHAVEYDSVSSPDDDNTSAFEQVCSRTWVAADSWILFDIVMKGVSRWYEWREQAETRTFLSSQIELDASNGQRQLKPYVAPIVQTCNQIQTTMLRTVDPLLWKHMHGIGIEPQIYGIRWLRLLFTREFDMTNAMRLWDGLFASDPSLELVPWICVAMLVRIRNQLIPTDYSGQLAALLHYPCLDSISQPGNVEHTLLLVRQALLIQSSPNPSTGATIVMENRVMLGIPVEVPNTQSPTEGRPSHLPRNKAASTTTSNSVGFGIRQPPSPLHLPELIARGLLERGESLGINKTVMSAVSELKVTIGDMQSEERAVEERPPWEPRTRFEVEREISQIRLNNKRMGEALRWIVDIMLQDENEAADKERLKMQKREALESLSHVRDVLLNHEVKLEEDRLFGEEEMNRRREVERAAAEKSNQQLHVNVAQPAPASVIDSRSHISTSRVVRPRSAPRSFGESVSPERAGNDGTTPPVLAPWNYTPSGFLKSNTNLTGAELPRRPPPTSSGGRQGSMKSEKHEQKSSDVAAQRKEGYWDPLGALG</sequence>
<evidence type="ECO:0000256" key="2">
    <source>
        <dbReference type="SAM" id="MobiDB-lite"/>
    </source>
</evidence>
<feature type="compositionally biased region" description="Polar residues" evidence="2">
    <location>
        <begin position="679"/>
        <end position="692"/>
    </location>
</feature>
<protein>
    <recommendedName>
        <fullName evidence="3">Rab-GAP TBC domain-containing protein</fullName>
    </recommendedName>
</protein>
<dbReference type="FunFam" id="1.10.8.270:FF:000031">
    <property type="entry name" value="TBC1 domain family member 5"/>
    <property type="match status" value="1"/>
</dbReference>
<feature type="region of interest" description="Disordered" evidence="2">
    <location>
        <begin position="614"/>
        <end position="740"/>
    </location>
</feature>
<gene>
    <name evidence="4" type="ORF">AMATHDRAFT_78639</name>
</gene>
<dbReference type="PANTHER" id="PTHR22957">
    <property type="entry name" value="TBC1 DOMAIN FAMILY MEMBER GTPASE-ACTIVATING PROTEIN"/>
    <property type="match status" value="1"/>
</dbReference>